<evidence type="ECO:0000256" key="1">
    <source>
        <dbReference type="SAM" id="MobiDB-lite"/>
    </source>
</evidence>
<feature type="compositionally biased region" description="Polar residues" evidence="1">
    <location>
        <begin position="481"/>
        <end position="498"/>
    </location>
</feature>
<feature type="compositionally biased region" description="Acidic residues" evidence="1">
    <location>
        <begin position="433"/>
        <end position="443"/>
    </location>
</feature>
<feature type="region of interest" description="Disordered" evidence="1">
    <location>
        <begin position="727"/>
        <end position="835"/>
    </location>
</feature>
<feature type="region of interest" description="Disordered" evidence="1">
    <location>
        <begin position="1056"/>
        <end position="1160"/>
    </location>
</feature>
<feature type="compositionally biased region" description="Low complexity" evidence="1">
    <location>
        <begin position="683"/>
        <end position="695"/>
    </location>
</feature>
<name>A0A9W4U1M7_9PLEO</name>
<dbReference type="OrthoDB" id="5346713at2759"/>
<proteinExistence type="predicted"/>
<feature type="region of interest" description="Disordered" evidence="1">
    <location>
        <begin position="163"/>
        <end position="244"/>
    </location>
</feature>
<feature type="compositionally biased region" description="Basic residues" evidence="1">
    <location>
        <begin position="1103"/>
        <end position="1119"/>
    </location>
</feature>
<gene>
    <name evidence="2" type="ORF">PDIGIT_LOCUS576</name>
</gene>
<feature type="region of interest" description="Disordered" evidence="1">
    <location>
        <begin position="323"/>
        <end position="344"/>
    </location>
</feature>
<feature type="compositionally biased region" description="Polar residues" evidence="1">
    <location>
        <begin position="1134"/>
        <end position="1143"/>
    </location>
</feature>
<comment type="caution">
    <text evidence="2">The sequence shown here is derived from an EMBL/GenBank/DDBJ whole genome shotgun (WGS) entry which is preliminary data.</text>
</comment>
<feature type="compositionally biased region" description="Low complexity" evidence="1">
    <location>
        <begin position="769"/>
        <end position="778"/>
    </location>
</feature>
<feature type="region of interest" description="Disordered" evidence="1">
    <location>
        <begin position="262"/>
        <end position="282"/>
    </location>
</feature>
<feature type="compositionally biased region" description="Polar residues" evidence="1">
    <location>
        <begin position="1080"/>
        <end position="1096"/>
    </location>
</feature>
<evidence type="ECO:0000313" key="3">
    <source>
        <dbReference type="Proteomes" id="UP001152607"/>
    </source>
</evidence>
<dbReference type="Proteomes" id="UP001152607">
    <property type="component" value="Unassembled WGS sequence"/>
</dbReference>
<feature type="compositionally biased region" description="Polar residues" evidence="1">
    <location>
        <begin position="323"/>
        <end position="332"/>
    </location>
</feature>
<feature type="compositionally biased region" description="Polar residues" evidence="1">
    <location>
        <begin position="640"/>
        <end position="655"/>
    </location>
</feature>
<feature type="region of interest" description="Disordered" evidence="1">
    <location>
        <begin position="1"/>
        <end position="38"/>
    </location>
</feature>
<keyword evidence="3" id="KW-1185">Reference proteome</keyword>
<feature type="compositionally biased region" description="Low complexity" evidence="1">
    <location>
        <begin position="270"/>
        <end position="282"/>
    </location>
</feature>
<dbReference type="EMBL" id="CAOQHR010000001">
    <property type="protein sequence ID" value="CAI6240754.1"/>
    <property type="molecule type" value="Genomic_DNA"/>
</dbReference>
<protein>
    <submittedName>
        <fullName evidence="2">Uncharacterized protein</fullName>
    </submittedName>
</protein>
<feature type="region of interest" description="Disordered" evidence="1">
    <location>
        <begin position="424"/>
        <end position="510"/>
    </location>
</feature>
<dbReference type="AlphaFoldDB" id="A0A9W4U1M7"/>
<feature type="compositionally biased region" description="Basic and acidic residues" evidence="1">
    <location>
        <begin position="1151"/>
        <end position="1160"/>
    </location>
</feature>
<feature type="compositionally biased region" description="Basic and acidic residues" evidence="1">
    <location>
        <begin position="795"/>
        <end position="805"/>
    </location>
</feature>
<accession>A0A9W4U1M7</accession>
<feature type="compositionally biased region" description="Polar residues" evidence="1">
    <location>
        <begin position="29"/>
        <end position="38"/>
    </location>
</feature>
<feature type="compositionally biased region" description="Polar residues" evidence="1">
    <location>
        <begin position="445"/>
        <end position="465"/>
    </location>
</feature>
<feature type="region of interest" description="Disordered" evidence="1">
    <location>
        <begin position="878"/>
        <end position="933"/>
    </location>
</feature>
<feature type="region of interest" description="Disordered" evidence="1">
    <location>
        <begin position="1216"/>
        <end position="1238"/>
    </location>
</feature>
<organism evidence="2 3">
    <name type="scientific">Periconia digitata</name>
    <dbReference type="NCBI Taxonomy" id="1303443"/>
    <lineage>
        <taxon>Eukaryota</taxon>
        <taxon>Fungi</taxon>
        <taxon>Dikarya</taxon>
        <taxon>Ascomycota</taxon>
        <taxon>Pezizomycotina</taxon>
        <taxon>Dothideomycetes</taxon>
        <taxon>Pleosporomycetidae</taxon>
        <taxon>Pleosporales</taxon>
        <taxon>Massarineae</taxon>
        <taxon>Periconiaceae</taxon>
        <taxon>Periconia</taxon>
    </lineage>
</organism>
<feature type="region of interest" description="Disordered" evidence="1">
    <location>
        <begin position="963"/>
        <end position="984"/>
    </location>
</feature>
<feature type="region of interest" description="Disordered" evidence="1">
    <location>
        <begin position="535"/>
        <end position="713"/>
    </location>
</feature>
<evidence type="ECO:0000313" key="2">
    <source>
        <dbReference type="EMBL" id="CAI6240754.1"/>
    </source>
</evidence>
<sequence>MYLGIHPNSHTHTHTTASSRREAAARTTGINKHSNQHQGLRAGRVSVLCFGPRSLASTDYQISLNLQTASASKIAALSPSLSAACCSFNSILWIDLPSFLRLPRCFALCLLLCATATIVGASAVGLSFGREAPLDPHANNKRKSTLARELTYRPISTPVHIEPAPAPAVAPPTSTTAAQFPSGPLPLVAPSRAPVTARPSRDGLPQRRIVKTRRSLDHPGPPQTASAANRSIGLGDGEMGDLLEPSAARRPSWMKRLSAISTSLPSSGDTSPTPMSPSVSVSNGSMAFSHDGSTAPMIGDRPPPPMPPNKLVKRSSSVHITQAATSQGTGSRLPSFRRPATSHQRSATIQHQTALLDMTLENPSVHTPPHRISDSELEYTQYFTAKIIPERSLSKKKNPVAYVKGLKRIYPDEAPKPTLLLAKSVSANNNPGNDDESTSEDGDSAGSSSRPDSPLPTHTTLSQSGAPMPNDGKHNKLPSDAFQQANTTRPRRSFSINNLLPRRSSFRKQRQAVVSSGVGLARTDSQKRVISAPPMSTIPKRQSSTAHGESAAIPLRRDPTLVRRQISTSAGPLPQPRNARHGSLSGSSPWPLPALSPPASGRVDRGQASMRTGDVIPSASATTNHTPPSPILAHTAGRPSRNSMAPSEQASTLVGSDNEARGMGTGDEDDADVQSETAFDSLRTGATRSTTGARGPRIETIFDESPPSKPKVTALRDLLPKGTFREQTADAAPGHQSIAEEDESISTPVRTVVPDRSLRDSPSYQRGHSTPLFPSIIPSSPPDMPKPLSLGTLEWDSRAGDDDSSSRWSLDEDEDDASWGELPPNPSAARVPTPATPRRLNLRLLASGPSPTLTTPPSQNLALDHVDKDARSSIFDWSEQHHTDKNSGNCTPPRPSTVHGKKDADRRGSRSVGRRVPSGLHARSQSVPVVPDATGKRNTVVTNKFGTWGVGSKGVTEDWNDDFDFSDLHEEPNAEGSTQSRRVDSGTAMLVPKTIQEQQSNVLANIGLLREWGLLIEELKEQKVRAASLGILHGSHSGTWEEVDAMIDLADQEVEHEGVPRLTPPSSPFDEGVFDDVSGPSPNETRTTLKLGSTSEDVSRSRSGVHRRTSRRSILRSRHQIFGPQSSPIPPKSNYESPVTPTPTKLIVNRPRKDSEAKARSVIEALQQKRKSTPDALADTQNADEMKKVPFDTATLRRIVPYVSSLTRKVKDALREAEGLYSSPNTSPSKENEPPFDKMFQAEKDLTTEMKLMTVM</sequence>
<reference evidence="2" key="1">
    <citation type="submission" date="2023-01" db="EMBL/GenBank/DDBJ databases">
        <authorList>
            <person name="Van Ghelder C."/>
            <person name="Rancurel C."/>
        </authorList>
    </citation>
    <scope>NUCLEOTIDE SEQUENCE</scope>
    <source>
        <strain evidence="2">CNCM I-4278</strain>
    </source>
</reference>